<feature type="region of interest" description="Disordered" evidence="1">
    <location>
        <begin position="87"/>
        <end position="110"/>
    </location>
</feature>
<dbReference type="EMBL" id="JAGYWB010000007">
    <property type="protein sequence ID" value="KAI0515883.1"/>
    <property type="molecule type" value="Genomic_DNA"/>
</dbReference>
<evidence type="ECO:0000256" key="1">
    <source>
        <dbReference type="SAM" id="MobiDB-lite"/>
    </source>
</evidence>
<name>A0A8T3BR65_DENNO</name>
<dbReference type="AlphaFoldDB" id="A0A8T3BR65"/>
<sequence length="120" mass="13089">MLTRRPVNFGSRVGFGSNPELTWHYSGSGRLDPFLQMGRFSGLEPDPLRVRFNPTRPMLFDCFEFKHARRRGTARDGSRQRAVAAAACSGDGGRQANSVQPAACSGGDAGEAATRRCEQL</sequence>
<organism evidence="2 3">
    <name type="scientific">Dendrobium nobile</name>
    <name type="common">Orchid</name>
    <dbReference type="NCBI Taxonomy" id="94219"/>
    <lineage>
        <taxon>Eukaryota</taxon>
        <taxon>Viridiplantae</taxon>
        <taxon>Streptophyta</taxon>
        <taxon>Embryophyta</taxon>
        <taxon>Tracheophyta</taxon>
        <taxon>Spermatophyta</taxon>
        <taxon>Magnoliopsida</taxon>
        <taxon>Liliopsida</taxon>
        <taxon>Asparagales</taxon>
        <taxon>Orchidaceae</taxon>
        <taxon>Epidendroideae</taxon>
        <taxon>Malaxideae</taxon>
        <taxon>Dendrobiinae</taxon>
        <taxon>Dendrobium</taxon>
    </lineage>
</organism>
<gene>
    <name evidence="2" type="ORF">KFK09_008551</name>
</gene>
<proteinExistence type="predicted"/>
<dbReference type="Proteomes" id="UP000829196">
    <property type="component" value="Unassembled WGS sequence"/>
</dbReference>
<protein>
    <submittedName>
        <fullName evidence="2">Uncharacterized protein</fullName>
    </submittedName>
</protein>
<keyword evidence="3" id="KW-1185">Reference proteome</keyword>
<comment type="caution">
    <text evidence="2">The sequence shown here is derived from an EMBL/GenBank/DDBJ whole genome shotgun (WGS) entry which is preliminary data.</text>
</comment>
<reference evidence="2" key="1">
    <citation type="journal article" date="2022" name="Front. Genet.">
        <title>Chromosome-Scale Assembly of the Dendrobium nobile Genome Provides Insights Into the Molecular Mechanism of the Biosynthesis of the Medicinal Active Ingredient of Dendrobium.</title>
        <authorList>
            <person name="Xu Q."/>
            <person name="Niu S.-C."/>
            <person name="Li K.-L."/>
            <person name="Zheng P.-J."/>
            <person name="Zhang X.-J."/>
            <person name="Jia Y."/>
            <person name="Liu Y."/>
            <person name="Niu Y.-X."/>
            <person name="Yu L.-H."/>
            <person name="Chen D.-F."/>
            <person name="Zhang G.-Q."/>
        </authorList>
    </citation>
    <scope>NUCLEOTIDE SEQUENCE</scope>
    <source>
        <tissue evidence="2">Leaf</tissue>
    </source>
</reference>
<accession>A0A8T3BR65</accession>
<evidence type="ECO:0000313" key="3">
    <source>
        <dbReference type="Proteomes" id="UP000829196"/>
    </source>
</evidence>
<evidence type="ECO:0000313" key="2">
    <source>
        <dbReference type="EMBL" id="KAI0515883.1"/>
    </source>
</evidence>